<dbReference type="InterPro" id="IPR050884">
    <property type="entry name" value="CNP_phosphodiesterase-III"/>
</dbReference>
<dbReference type="AlphaFoldDB" id="A0A6B0YUV4"/>
<dbReference type="GO" id="GO:0016787">
    <property type="term" value="F:hydrolase activity"/>
    <property type="evidence" value="ECO:0007669"/>
    <property type="project" value="UniProtKB-KW"/>
</dbReference>
<evidence type="ECO:0000259" key="5">
    <source>
        <dbReference type="Pfam" id="PF00149"/>
    </source>
</evidence>
<protein>
    <recommendedName>
        <fullName evidence="5">Calcineurin-like phosphoesterase domain-containing protein</fullName>
    </recommendedName>
</protein>
<keyword evidence="2" id="KW-0378">Hydrolase</keyword>
<gene>
    <name evidence="6" type="ORF">F4Y42_11930</name>
</gene>
<evidence type="ECO:0000256" key="1">
    <source>
        <dbReference type="ARBA" id="ARBA00022723"/>
    </source>
</evidence>
<keyword evidence="1" id="KW-0479">Metal-binding</keyword>
<comment type="similarity">
    <text evidence="4">Belongs to the cyclic nucleotide phosphodiesterase class-III family.</text>
</comment>
<dbReference type="SUPFAM" id="SSF56300">
    <property type="entry name" value="Metallo-dependent phosphatases"/>
    <property type="match status" value="1"/>
</dbReference>
<dbReference type="Gene3D" id="3.60.21.10">
    <property type="match status" value="1"/>
</dbReference>
<comment type="caution">
    <text evidence="6">The sequence shown here is derived from an EMBL/GenBank/DDBJ whole genome shotgun (WGS) entry which is preliminary data.</text>
</comment>
<dbReference type="InterPro" id="IPR029052">
    <property type="entry name" value="Metallo-depent_PP-like"/>
</dbReference>
<feature type="domain" description="Calcineurin-like phosphoesterase" evidence="5">
    <location>
        <begin position="4"/>
        <end position="201"/>
    </location>
</feature>
<accession>A0A6B0YUV4</accession>
<dbReference type="PANTHER" id="PTHR42988">
    <property type="entry name" value="PHOSPHOHYDROLASE"/>
    <property type="match status" value="1"/>
</dbReference>
<sequence>MTDMTFVHLSDLHILANDDDLLYGRRTTDKLRGIVEHVRNMDVSPDFFILSGDLVNDGKEAEYRMLNTVLDELREFGVPLVLGLGNHDCRVNFRRIVLGEEAEDESQRYYHSTMFGGRRVIMLDSKLPDAVYGDLDGPQLAWLSEELRKPAPLGNLIAIHHPPVFSTVEPLSHHCLHNPDELANAIAGHHVHALLSGHIHYSHVTPFQDTISITTPATAYILDPGSQQKTRQRDGWGFTLVSLRGGQLYANPISMYGQPVQV</sequence>
<organism evidence="6">
    <name type="scientific">Caldilineaceae bacterium SB0664_bin_27</name>
    <dbReference type="NCBI Taxonomy" id="2605260"/>
    <lineage>
        <taxon>Bacteria</taxon>
        <taxon>Bacillati</taxon>
        <taxon>Chloroflexota</taxon>
        <taxon>Caldilineae</taxon>
        <taxon>Caldilineales</taxon>
        <taxon>Caldilineaceae</taxon>
    </lineage>
</organism>
<evidence type="ECO:0000313" key="6">
    <source>
        <dbReference type="EMBL" id="MXY94141.1"/>
    </source>
</evidence>
<dbReference type="GO" id="GO:0046872">
    <property type="term" value="F:metal ion binding"/>
    <property type="evidence" value="ECO:0007669"/>
    <property type="project" value="UniProtKB-KW"/>
</dbReference>
<name>A0A6B0YUV4_9CHLR</name>
<reference evidence="6" key="1">
    <citation type="submission" date="2019-09" db="EMBL/GenBank/DDBJ databases">
        <title>Characterisation of the sponge microbiome using genome-centric metagenomics.</title>
        <authorList>
            <person name="Engelberts J.P."/>
            <person name="Robbins S.J."/>
            <person name="De Goeij J.M."/>
            <person name="Aranda M."/>
            <person name="Bell S.C."/>
            <person name="Webster N.S."/>
        </authorList>
    </citation>
    <scope>NUCLEOTIDE SEQUENCE</scope>
    <source>
        <strain evidence="6">SB0664_bin_27</strain>
    </source>
</reference>
<dbReference type="EMBL" id="VXRG01000100">
    <property type="protein sequence ID" value="MXY94141.1"/>
    <property type="molecule type" value="Genomic_DNA"/>
</dbReference>
<dbReference type="InterPro" id="IPR004843">
    <property type="entry name" value="Calcineurin-like_PHP"/>
</dbReference>
<evidence type="ECO:0000256" key="2">
    <source>
        <dbReference type="ARBA" id="ARBA00022801"/>
    </source>
</evidence>
<proteinExistence type="inferred from homology"/>
<evidence type="ECO:0000256" key="4">
    <source>
        <dbReference type="ARBA" id="ARBA00025742"/>
    </source>
</evidence>
<dbReference type="Pfam" id="PF00149">
    <property type="entry name" value="Metallophos"/>
    <property type="match status" value="1"/>
</dbReference>
<dbReference type="PANTHER" id="PTHR42988:SF2">
    <property type="entry name" value="CYCLIC NUCLEOTIDE PHOSPHODIESTERASE CBUA0032-RELATED"/>
    <property type="match status" value="1"/>
</dbReference>
<keyword evidence="3" id="KW-0408">Iron</keyword>
<evidence type="ECO:0000256" key="3">
    <source>
        <dbReference type="ARBA" id="ARBA00023004"/>
    </source>
</evidence>